<dbReference type="EMBL" id="JBJJXI010000116">
    <property type="protein sequence ID" value="KAL3390666.1"/>
    <property type="molecule type" value="Genomic_DNA"/>
</dbReference>
<dbReference type="AlphaFoldDB" id="A0ABD2WCL5"/>
<reference evidence="1 2" key="1">
    <citation type="journal article" date="2024" name="bioRxiv">
        <title>A reference genome for Trichogramma kaykai: A tiny desert-dwelling parasitoid wasp with competing sex-ratio distorters.</title>
        <authorList>
            <person name="Culotta J."/>
            <person name="Lindsey A.R."/>
        </authorList>
    </citation>
    <scope>NUCLEOTIDE SEQUENCE [LARGE SCALE GENOMIC DNA]</scope>
    <source>
        <strain evidence="1 2">KSX58</strain>
    </source>
</reference>
<comment type="caution">
    <text evidence="1">The sequence shown here is derived from an EMBL/GenBank/DDBJ whole genome shotgun (WGS) entry which is preliminary data.</text>
</comment>
<evidence type="ECO:0000313" key="1">
    <source>
        <dbReference type="EMBL" id="KAL3390666.1"/>
    </source>
</evidence>
<gene>
    <name evidence="1" type="ORF">TKK_014402</name>
</gene>
<keyword evidence="2" id="KW-1185">Reference proteome</keyword>
<organism evidence="1 2">
    <name type="scientific">Trichogramma kaykai</name>
    <dbReference type="NCBI Taxonomy" id="54128"/>
    <lineage>
        <taxon>Eukaryota</taxon>
        <taxon>Metazoa</taxon>
        <taxon>Ecdysozoa</taxon>
        <taxon>Arthropoda</taxon>
        <taxon>Hexapoda</taxon>
        <taxon>Insecta</taxon>
        <taxon>Pterygota</taxon>
        <taxon>Neoptera</taxon>
        <taxon>Endopterygota</taxon>
        <taxon>Hymenoptera</taxon>
        <taxon>Apocrita</taxon>
        <taxon>Proctotrupomorpha</taxon>
        <taxon>Chalcidoidea</taxon>
        <taxon>Trichogrammatidae</taxon>
        <taxon>Trichogramma</taxon>
    </lineage>
</organism>
<evidence type="ECO:0000313" key="2">
    <source>
        <dbReference type="Proteomes" id="UP001627154"/>
    </source>
</evidence>
<dbReference type="Proteomes" id="UP001627154">
    <property type="component" value="Unassembled WGS sequence"/>
</dbReference>
<proteinExistence type="predicted"/>
<accession>A0ABD2WCL5</accession>
<sequence length="84" mass="9682">MESLASGGCIVIGSIRSDRTDYLGKKFHMKYSNESLKFYLYGNSVWNSNISEKSAPIRYQETAKNFWERSVIRGWKGLLVKVKI</sequence>
<protein>
    <submittedName>
        <fullName evidence="1">Uncharacterized protein</fullName>
    </submittedName>
</protein>
<name>A0ABD2WCL5_9HYME</name>